<reference evidence="2 3" key="1">
    <citation type="journal article" date="2020" name="Fungal Divers.">
        <title>Resolving the Mortierellaceae phylogeny through synthesis of multi-gene phylogenetics and phylogenomics.</title>
        <authorList>
            <person name="Vandepol N."/>
            <person name="Liber J."/>
            <person name="Desiro A."/>
            <person name="Na H."/>
            <person name="Kennedy M."/>
            <person name="Barry K."/>
            <person name="Grigoriev I.V."/>
            <person name="Miller A.N."/>
            <person name="O'Donnell K."/>
            <person name="Stajich J.E."/>
            <person name="Bonito G."/>
        </authorList>
    </citation>
    <scope>NUCLEOTIDE SEQUENCE [LARGE SCALE GENOMIC DNA]</scope>
    <source>
        <strain evidence="2 3">AD045</strain>
    </source>
</reference>
<gene>
    <name evidence="2" type="ORF">BGZ96_000449</name>
</gene>
<keyword evidence="3" id="KW-1185">Reference proteome</keyword>
<protein>
    <submittedName>
        <fullName evidence="2">Uncharacterized protein</fullName>
    </submittedName>
</protein>
<name>A0ABQ7KAN7_9FUNG</name>
<accession>A0ABQ7KAN7</accession>
<feature type="compositionally biased region" description="Polar residues" evidence="1">
    <location>
        <begin position="1"/>
        <end position="10"/>
    </location>
</feature>
<dbReference type="Proteomes" id="UP001194696">
    <property type="component" value="Unassembled WGS sequence"/>
</dbReference>
<evidence type="ECO:0000256" key="1">
    <source>
        <dbReference type="SAM" id="MobiDB-lite"/>
    </source>
</evidence>
<organism evidence="2 3">
    <name type="scientific">Linnemannia gamsii</name>
    <dbReference type="NCBI Taxonomy" id="64522"/>
    <lineage>
        <taxon>Eukaryota</taxon>
        <taxon>Fungi</taxon>
        <taxon>Fungi incertae sedis</taxon>
        <taxon>Mucoromycota</taxon>
        <taxon>Mortierellomycotina</taxon>
        <taxon>Mortierellomycetes</taxon>
        <taxon>Mortierellales</taxon>
        <taxon>Mortierellaceae</taxon>
        <taxon>Linnemannia</taxon>
    </lineage>
</organism>
<dbReference type="SUPFAM" id="SSF52047">
    <property type="entry name" value="RNI-like"/>
    <property type="match status" value="1"/>
</dbReference>
<proteinExistence type="predicted"/>
<sequence length="300" mass="34238">MDIDLTTSPSNNKNCGANSNNTTTTSGGARKRRKRAKYVNQELANARDIGILPITHLVLRDNLLLRPFQKAILEACPHLEQLEICYSQKTDGDEVATLVRENCPKICRLTLHSTRQRWTLAMIDGMPQSVEQLILFTGQLDQDMATAIKERKDTLTKLELDFGIDSSGKRRLGSILCLLRECTQLREFSYHGDAEDEIFKAVMFKKYWNLPQLRKLRLNGIDPRAKYKGIPQVPTPEGWRQEFGGRQYSCCSARSFEEVRKQGKDSKSPLFDVALLHHIKDLPMLSEVVITEAVYRKKLD</sequence>
<evidence type="ECO:0000313" key="3">
    <source>
        <dbReference type="Proteomes" id="UP001194696"/>
    </source>
</evidence>
<dbReference type="Gene3D" id="3.80.10.10">
    <property type="entry name" value="Ribonuclease Inhibitor"/>
    <property type="match status" value="1"/>
</dbReference>
<dbReference type="InterPro" id="IPR032675">
    <property type="entry name" value="LRR_dom_sf"/>
</dbReference>
<dbReference type="EMBL" id="JAAAIM010000106">
    <property type="protein sequence ID" value="KAG0294783.1"/>
    <property type="molecule type" value="Genomic_DNA"/>
</dbReference>
<feature type="region of interest" description="Disordered" evidence="1">
    <location>
        <begin position="1"/>
        <end position="34"/>
    </location>
</feature>
<evidence type="ECO:0000313" key="2">
    <source>
        <dbReference type="EMBL" id="KAG0294783.1"/>
    </source>
</evidence>
<feature type="compositionally biased region" description="Low complexity" evidence="1">
    <location>
        <begin position="11"/>
        <end position="28"/>
    </location>
</feature>
<comment type="caution">
    <text evidence="2">The sequence shown here is derived from an EMBL/GenBank/DDBJ whole genome shotgun (WGS) entry which is preliminary data.</text>
</comment>